<proteinExistence type="predicted"/>
<feature type="domain" description="Outer membrane protein beta-barrel" evidence="3">
    <location>
        <begin position="6"/>
        <end position="240"/>
    </location>
</feature>
<feature type="signal peptide" evidence="2">
    <location>
        <begin position="1"/>
        <end position="20"/>
    </location>
</feature>
<feature type="chain" id="PRO_5016156526" description="Outer membrane protein beta-barrel domain-containing protein" evidence="2">
    <location>
        <begin position="21"/>
        <end position="240"/>
    </location>
</feature>
<name>A0A2V4E1T9_9GAMM</name>
<evidence type="ECO:0000256" key="1">
    <source>
        <dbReference type="ARBA" id="ARBA00022729"/>
    </source>
</evidence>
<dbReference type="RefSeq" id="WP_110434061.1">
    <property type="nucleotide sequence ID" value="NZ_QGLR01000012.1"/>
</dbReference>
<dbReference type="EMBL" id="QGLR01000012">
    <property type="protein sequence ID" value="PXZ06513.1"/>
    <property type="molecule type" value="Genomic_DNA"/>
</dbReference>
<keyword evidence="5" id="KW-1185">Reference proteome</keyword>
<sequence>MKKTLIAAVILFGSTGITYAETSGVYVNGQLGGSWLRAGSISHKFLDDDVDPSNFSFDSQNKVVVNGGVGIGYNFKPHFDLPIRTELMFTMRGNLNKDTNARQFSGTDDDGDSINGEYYLHIKTRMNTLMVNTYYDFDTGTNFTPYVSLGVGAAFLKYERTGLVSGGDNEDADTNSKSKTRFAYAAGFGGNYKITDNWSTDILARYTYGGKINVSTGDNSAKSELKLSTTDLMVGVRYSF</sequence>
<dbReference type="AlphaFoldDB" id="A0A2V4E1T9"/>
<accession>A0A2V4E1T9</accession>
<dbReference type="Gene3D" id="2.40.160.20">
    <property type="match status" value="1"/>
</dbReference>
<dbReference type="InterPro" id="IPR027385">
    <property type="entry name" value="Beta-barrel_OMP"/>
</dbReference>
<reference evidence="4 5" key="1">
    <citation type="submission" date="2018-05" db="EMBL/GenBank/DDBJ databases">
        <title>Reference genomes for bee gut microbiota database.</title>
        <authorList>
            <person name="Ellegaard K.M."/>
        </authorList>
    </citation>
    <scope>NUCLEOTIDE SEQUENCE [LARGE SCALE GENOMIC DNA]</scope>
    <source>
        <strain evidence="4 5">ESL0182</strain>
    </source>
</reference>
<dbReference type="Proteomes" id="UP000247932">
    <property type="component" value="Unassembled WGS sequence"/>
</dbReference>
<gene>
    <name evidence="4" type="ORF">DKK70_11155</name>
</gene>
<comment type="caution">
    <text evidence="4">The sequence shown here is derived from an EMBL/GenBank/DDBJ whole genome shotgun (WGS) entry which is preliminary data.</text>
</comment>
<evidence type="ECO:0000313" key="4">
    <source>
        <dbReference type="EMBL" id="PXZ06513.1"/>
    </source>
</evidence>
<dbReference type="Pfam" id="PF13505">
    <property type="entry name" value="OMP_b-brl"/>
    <property type="match status" value="1"/>
</dbReference>
<keyword evidence="1 2" id="KW-0732">Signal</keyword>
<dbReference type="OrthoDB" id="6101900at2"/>
<dbReference type="SUPFAM" id="SSF56925">
    <property type="entry name" value="OMPA-like"/>
    <property type="match status" value="1"/>
</dbReference>
<evidence type="ECO:0000313" key="5">
    <source>
        <dbReference type="Proteomes" id="UP000247932"/>
    </source>
</evidence>
<evidence type="ECO:0000256" key="2">
    <source>
        <dbReference type="SAM" id="SignalP"/>
    </source>
</evidence>
<organism evidence="4 5">
    <name type="scientific">Gilliamella apicola</name>
    <dbReference type="NCBI Taxonomy" id="1196095"/>
    <lineage>
        <taxon>Bacteria</taxon>
        <taxon>Pseudomonadati</taxon>
        <taxon>Pseudomonadota</taxon>
        <taxon>Gammaproteobacteria</taxon>
        <taxon>Orbales</taxon>
        <taxon>Orbaceae</taxon>
        <taxon>Gilliamella</taxon>
    </lineage>
</organism>
<evidence type="ECO:0000259" key="3">
    <source>
        <dbReference type="Pfam" id="PF13505"/>
    </source>
</evidence>
<protein>
    <recommendedName>
        <fullName evidence="3">Outer membrane protein beta-barrel domain-containing protein</fullName>
    </recommendedName>
</protein>
<dbReference type="InterPro" id="IPR011250">
    <property type="entry name" value="OMP/PagP_B-barrel"/>
</dbReference>